<name>A0ACB8DRC7_DERSI</name>
<reference evidence="1" key="1">
    <citation type="submission" date="2020-05" db="EMBL/GenBank/DDBJ databases">
        <title>Large-scale comparative analyses of tick genomes elucidate their genetic diversity and vector capacities.</title>
        <authorList>
            <person name="Jia N."/>
            <person name="Wang J."/>
            <person name="Shi W."/>
            <person name="Du L."/>
            <person name="Sun Y."/>
            <person name="Zhan W."/>
            <person name="Jiang J."/>
            <person name="Wang Q."/>
            <person name="Zhang B."/>
            <person name="Ji P."/>
            <person name="Sakyi L.B."/>
            <person name="Cui X."/>
            <person name="Yuan T."/>
            <person name="Jiang B."/>
            <person name="Yang W."/>
            <person name="Lam T.T.-Y."/>
            <person name="Chang Q."/>
            <person name="Ding S."/>
            <person name="Wang X."/>
            <person name="Zhu J."/>
            <person name="Ruan X."/>
            <person name="Zhao L."/>
            <person name="Wei J."/>
            <person name="Que T."/>
            <person name="Du C."/>
            <person name="Cheng J."/>
            <person name="Dai P."/>
            <person name="Han X."/>
            <person name="Huang E."/>
            <person name="Gao Y."/>
            <person name="Liu J."/>
            <person name="Shao H."/>
            <person name="Ye R."/>
            <person name="Li L."/>
            <person name="Wei W."/>
            <person name="Wang X."/>
            <person name="Wang C."/>
            <person name="Yang T."/>
            <person name="Huo Q."/>
            <person name="Li W."/>
            <person name="Guo W."/>
            <person name="Chen H."/>
            <person name="Zhou L."/>
            <person name="Ni X."/>
            <person name="Tian J."/>
            <person name="Zhou Y."/>
            <person name="Sheng Y."/>
            <person name="Liu T."/>
            <person name="Pan Y."/>
            <person name="Xia L."/>
            <person name="Li J."/>
            <person name="Zhao F."/>
            <person name="Cao W."/>
        </authorList>
    </citation>
    <scope>NUCLEOTIDE SEQUENCE</scope>
    <source>
        <strain evidence="1">Dsil-2018</strain>
    </source>
</reference>
<keyword evidence="2" id="KW-1185">Reference proteome</keyword>
<evidence type="ECO:0000313" key="2">
    <source>
        <dbReference type="Proteomes" id="UP000821865"/>
    </source>
</evidence>
<comment type="caution">
    <text evidence="1">The sequence shown here is derived from an EMBL/GenBank/DDBJ whole genome shotgun (WGS) entry which is preliminary data.</text>
</comment>
<evidence type="ECO:0000313" key="1">
    <source>
        <dbReference type="EMBL" id="KAH7975232.1"/>
    </source>
</evidence>
<proteinExistence type="predicted"/>
<organism evidence="1 2">
    <name type="scientific">Dermacentor silvarum</name>
    <name type="common">Tick</name>
    <dbReference type="NCBI Taxonomy" id="543639"/>
    <lineage>
        <taxon>Eukaryota</taxon>
        <taxon>Metazoa</taxon>
        <taxon>Ecdysozoa</taxon>
        <taxon>Arthropoda</taxon>
        <taxon>Chelicerata</taxon>
        <taxon>Arachnida</taxon>
        <taxon>Acari</taxon>
        <taxon>Parasitiformes</taxon>
        <taxon>Ixodida</taxon>
        <taxon>Ixodoidea</taxon>
        <taxon>Ixodidae</taxon>
        <taxon>Rhipicephalinae</taxon>
        <taxon>Dermacentor</taxon>
    </lineage>
</organism>
<gene>
    <name evidence="1" type="ORF">HPB49_025294</name>
</gene>
<dbReference type="Proteomes" id="UP000821865">
    <property type="component" value="Chromosome 10"/>
</dbReference>
<accession>A0ACB8DRC7</accession>
<dbReference type="EMBL" id="CM023479">
    <property type="protein sequence ID" value="KAH7975232.1"/>
    <property type="molecule type" value="Genomic_DNA"/>
</dbReference>
<sequence>MSGSLHRAMLEGVLHSPVSFFDASPRGRVLNRFAGDMDIVDADAFIYTKQCIQGSLITVASVAVVATQAPLVVVVTAVVAVLIAKGIVSNFL</sequence>
<protein>
    <submittedName>
        <fullName evidence="1">Uncharacterized protein</fullName>
    </submittedName>
</protein>